<dbReference type="Proteomes" id="UP000824262">
    <property type="component" value="Unassembled WGS sequence"/>
</dbReference>
<reference evidence="1" key="1">
    <citation type="submission" date="2020-10" db="EMBL/GenBank/DDBJ databases">
        <authorList>
            <person name="Gilroy R."/>
        </authorList>
    </citation>
    <scope>NUCLEOTIDE SEQUENCE</scope>
    <source>
        <strain evidence="1">ChiBcolR7-354</strain>
    </source>
</reference>
<proteinExistence type="predicted"/>
<dbReference type="EMBL" id="DVGA01000075">
    <property type="protein sequence ID" value="HIQ79067.1"/>
    <property type="molecule type" value="Genomic_DNA"/>
</dbReference>
<evidence type="ECO:0000313" key="2">
    <source>
        <dbReference type="Proteomes" id="UP000824262"/>
    </source>
</evidence>
<accession>A0A9D0ZFA8</accession>
<sequence length="208" mass="22696">AGLLDRLIPQQRESLYSLALETGCRYLASTEGTELHGGEGSAAPDLELVLSCTTAFLAGRERYERLYVTAMYEWTELPGLRFADEIGVRWDHKLFAYGGGFESNDYFLRNNSEWVRASTYDAAAKLAQGGLGIFTTLTATDVNDEDIGLVGGLRGDVTFELFPAVGYRMGSAGGDITTMITAEYEHGWLHPGSSWAAAALKYAELDDV</sequence>
<dbReference type="AlphaFoldDB" id="A0A9D0ZFA8"/>
<reference evidence="1" key="2">
    <citation type="journal article" date="2021" name="PeerJ">
        <title>Extensive microbial diversity within the chicken gut microbiome revealed by metagenomics and culture.</title>
        <authorList>
            <person name="Gilroy R."/>
            <person name="Ravi A."/>
            <person name="Getino M."/>
            <person name="Pursley I."/>
            <person name="Horton D.L."/>
            <person name="Alikhan N.F."/>
            <person name="Baker D."/>
            <person name="Gharbi K."/>
            <person name="Hall N."/>
            <person name="Watson M."/>
            <person name="Adriaenssens E.M."/>
            <person name="Foster-Nyarko E."/>
            <person name="Jarju S."/>
            <person name="Secka A."/>
            <person name="Antonio M."/>
            <person name="Oren A."/>
            <person name="Chaudhuri R.R."/>
            <person name="La Ragione R."/>
            <person name="Hildebrand F."/>
            <person name="Pallen M.J."/>
        </authorList>
    </citation>
    <scope>NUCLEOTIDE SEQUENCE</scope>
    <source>
        <strain evidence="1">ChiBcolR7-354</strain>
    </source>
</reference>
<organism evidence="1 2">
    <name type="scientific">Candidatus Scatomorpha intestinavium</name>
    <dbReference type="NCBI Taxonomy" id="2840922"/>
    <lineage>
        <taxon>Bacteria</taxon>
        <taxon>Bacillati</taxon>
        <taxon>Bacillota</taxon>
        <taxon>Clostridia</taxon>
        <taxon>Eubacteriales</taxon>
        <taxon>Candidatus Scatomorpha</taxon>
    </lineage>
</organism>
<evidence type="ECO:0000313" key="1">
    <source>
        <dbReference type="EMBL" id="HIQ79067.1"/>
    </source>
</evidence>
<feature type="non-terminal residue" evidence="1">
    <location>
        <position position="1"/>
    </location>
</feature>
<protein>
    <submittedName>
        <fullName evidence="1">Uncharacterized protein</fullName>
    </submittedName>
</protein>
<name>A0A9D0ZFA8_9FIRM</name>
<gene>
    <name evidence="1" type="ORF">IAB77_07400</name>
</gene>
<comment type="caution">
    <text evidence="1">The sequence shown here is derived from an EMBL/GenBank/DDBJ whole genome shotgun (WGS) entry which is preliminary data.</text>
</comment>